<name>A0ABW1M0H7_9ACTN</name>
<accession>A0ABW1M0H7</accession>
<protein>
    <recommendedName>
        <fullName evidence="3">DUF4276 family protein</fullName>
    </recommendedName>
</protein>
<organism evidence="1 2">
    <name type="scientific">Streptomyces pratens</name>
    <dbReference type="NCBI Taxonomy" id="887456"/>
    <lineage>
        <taxon>Bacteria</taxon>
        <taxon>Bacillati</taxon>
        <taxon>Actinomycetota</taxon>
        <taxon>Actinomycetes</taxon>
        <taxon>Kitasatosporales</taxon>
        <taxon>Streptomycetaceae</taxon>
        <taxon>Streptomyces</taxon>
    </lineage>
</organism>
<evidence type="ECO:0000313" key="2">
    <source>
        <dbReference type="Proteomes" id="UP001596242"/>
    </source>
</evidence>
<evidence type="ECO:0000313" key="1">
    <source>
        <dbReference type="EMBL" id="MFC6057076.1"/>
    </source>
</evidence>
<dbReference type="Proteomes" id="UP001596242">
    <property type="component" value="Unassembled WGS sequence"/>
</dbReference>
<keyword evidence="2" id="KW-1185">Reference proteome</keyword>
<evidence type="ECO:0008006" key="3">
    <source>
        <dbReference type="Google" id="ProtNLM"/>
    </source>
</evidence>
<proteinExistence type="predicted"/>
<dbReference type="EMBL" id="JBHSPT010000037">
    <property type="protein sequence ID" value="MFC6057076.1"/>
    <property type="molecule type" value="Genomic_DNA"/>
</dbReference>
<dbReference type="RefSeq" id="WP_386398143.1">
    <property type="nucleotide sequence ID" value="NZ_JBHSPT010000037.1"/>
</dbReference>
<gene>
    <name evidence="1" type="ORF">ACFP50_16840</name>
</gene>
<comment type="caution">
    <text evidence="1">The sequence shown here is derived from an EMBL/GenBank/DDBJ whole genome shotgun (WGS) entry which is preliminary data.</text>
</comment>
<reference evidence="2" key="1">
    <citation type="journal article" date="2019" name="Int. J. Syst. Evol. Microbiol.">
        <title>The Global Catalogue of Microorganisms (GCM) 10K type strain sequencing project: providing services to taxonomists for standard genome sequencing and annotation.</title>
        <authorList>
            <consortium name="The Broad Institute Genomics Platform"/>
            <consortium name="The Broad Institute Genome Sequencing Center for Infectious Disease"/>
            <person name="Wu L."/>
            <person name="Ma J."/>
        </authorList>
    </citation>
    <scope>NUCLEOTIDE SEQUENCE [LARGE SCALE GENOMIC DNA]</scope>
    <source>
        <strain evidence="2">JCM 12763</strain>
    </source>
</reference>
<sequence>MTVRVLFLSEGTSDQGLVSHVEGIAADLRVPVTVSAPDLRWLRSPVGHSVADKLRTVRDLGGAYDLAVVQRDADRGSPDVRKAEVADAIGETWPELAHVPVVPVRMLEAWLLLDEQAIREVAGNPRGRIPLELPKATAVERVADPKQQLKDTLAKASGCKGRRLAELQQRFPRNRHRLLDLLDRHGPGGEVPSWRAFVADLAAALAGVPPQRSS</sequence>